<comment type="pathway">
    <text evidence="1">Amino-acid biosynthesis; L-asparagine biosynthesis; L-asparagine from L-aspartate (L-Gln route): step 1/1.</text>
</comment>
<dbReference type="RefSeq" id="WP_131483093.1">
    <property type="nucleotide sequence ID" value="NZ_SJDL01000030.1"/>
</dbReference>
<evidence type="ECO:0000256" key="5">
    <source>
        <dbReference type="ARBA" id="ARBA00022840"/>
    </source>
</evidence>
<accession>A0ABY1ZIU6</accession>
<dbReference type="Pfam" id="PF00733">
    <property type="entry name" value="Asn_synthase"/>
    <property type="match status" value="1"/>
</dbReference>
<dbReference type="EC" id="6.3.5.4" evidence="3"/>
<organism evidence="9 10">
    <name type="scientific">Marinobacter halodurans</name>
    <dbReference type="NCBI Taxonomy" id="2528979"/>
    <lineage>
        <taxon>Bacteria</taxon>
        <taxon>Pseudomonadati</taxon>
        <taxon>Pseudomonadota</taxon>
        <taxon>Gammaproteobacteria</taxon>
        <taxon>Pseudomonadales</taxon>
        <taxon>Marinobacteraceae</taxon>
        <taxon>Marinobacter</taxon>
    </lineage>
</organism>
<dbReference type="InterPro" id="IPR006426">
    <property type="entry name" value="Asn_synth_AEB"/>
</dbReference>
<dbReference type="InterPro" id="IPR017932">
    <property type="entry name" value="GATase_2_dom"/>
</dbReference>
<dbReference type="Proteomes" id="UP000313645">
    <property type="component" value="Unassembled WGS sequence"/>
</dbReference>
<dbReference type="InterPro" id="IPR029055">
    <property type="entry name" value="Ntn_hydrolases_N"/>
</dbReference>
<evidence type="ECO:0000256" key="1">
    <source>
        <dbReference type="ARBA" id="ARBA00005187"/>
    </source>
</evidence>
<keyword evidence="10" id="KW-1185">Reference proteome</keyword>
<dbReference type="Gene3D" id="3.60.20.10">
    <property type="entry name" value="Glutamine Phosphoribosylpyrophosphate, subunit 1, domain 1"/>
    <property type="match status" value="1"/>
</dbReference>
<dbReference type="CDD" id="cd01991">
    <property type="entry name" value="Asn_synthase_B_C"/>
    <property type="match status" value="1"/>
</dbReference>
<dbReference type="InterPro" id="IPR014729">
    <property type="entry name" value="Rossmann-like_a/b/a_fold"/>
</dbReference>
<proteinExistence type="inferred from homology"/>
<comment type="similarity">
    <text evidence="2">Belongs to the asparagine synthetase family.</text>
</comment>
<protein>
    <recommendedName>
        <fullName evidence="3">asparagine synthase (glutamine-hydrolyzing)</fullName>
        <ecNumber evidence="3">6.3.5.4</ecNumber>
    </recommendedName>
</protein>
<dbReference type="SUPFAM" id="SSF52402">
    <property type="entry name" value="Adenine nucleotide alpha hydrolases-like"/>
    <property type="match status" value="1"/>
</dbReference>
<reference evidence="9 10" key="1">
    <citation type="submission" date="2019-02" db="EMBL/GenBank/DDBJ databases">
        <title>Marinobacter halodurans sp. nov., a marine bacterium isolated from sea tidal flat.</title>
        <authorList>
            <person name="Yoo Y."/>
            <person name="Lee D.W."/>
            <person name="Kim B.S."/>
            <person name="Kim J.-J."/>
        </authorList>
    </citation>
    <scope>NUCLEOTIDE SEQUENCE [LARGE SCALE GENOMIC DNA]</scope>
    <source>
        <strain evidence="9 10">YJ-S3-2</strain>
    </source>
</reference>
<evidence type="ECO:0000256" key="7">
    <source>
        <dbReference type="ARBA" id="ARBA00048741"/>
    </source>
</evidence>
<dbReference type="PANTHER" id="PTHR43284">
    <property type="entry name" value="ASPARAGINE SYNTHETASE (GLUTAMINE-HYDROLYZING)"/>
    <property type="match status" value="1"/>
</dbReference>
<keyword evidence="4" id="KW-0547">Nucleotide-binding</keyword>
<comment type="caution">
    <text evidence="9">The sequence shown here is derived from an EMBL/GenBank/DDBJ whole genome shotgun (WGS) entry which is preliminary data.</text>
</comment>
<evidence type="ECO:0000313" key="10">
    <source>
        <dbReference type="Proteomes" id="UP000313645"/>
    </source>
</evidence>
<dbReference type="InterPro" id="IPR051786">
    <property type="entry name" value="ASN_synthetase/amidase"/>
</dbReference>
<dbReference type="PANTHER" id="PTHR43284:SF1">
    <property type="entry name" value="ASPARAGINE SYNTHETASE"/>
    <property type="match status" value="1"/>
</dbReference>
<dbReference type="Pfam" id="PF13537">
    <property type="entry name" value="GATase_7"/>
    <property type="match status" value="1"/>
</dbReference>
<evidence type="ECO:0000256" key="3">
    <source>
        <dbReference type="ARBA" id="ARBA00012737"/>
    </source>
</evidence>
<keyword evidence="9" id="KW-0436">Ligase</keyword>
<evidence type="ECO:0000256" key="4">
    <source>
        <dbReference type="ARBA" id="ARBA00022741"/>
    </source>
</evidence>
<dbReference type="GO" id="GO:0004066">
    <property type="term" value="F:asparagine synthase (glutamine-hydrolyzing) activity"/>
    <property type="evidence" value="ECO:0007669"/>
    <property type="project" value="UniProtKB-EC"/>
</dbReference>
<gene>
    <name evidence="9" type="primary">asnB</name>
    <name evidence="9" type="ORF">EZI54_17090</name>
</gene>
<dbReference type="PIRSF" id="PIRSF001589">
    <property type="entry name" value="Asn_synthetase_glu-h"/>
    <property type="match status" value="1"/>
</dbReference>
<sequence>MCGISGIWHRSNRNYRRHLRKMNETLSHRGPDGAGEYETEGLCLGHTRLSIVDLEGGKQPMTSKDNSCAVTFNGEIYGFERIKKEQNYEFRTHSDTELLLALYENQDVKMLERLPGMFSFSIWDAKRKRLFCARDRFGEKPFYYAWGANGEFIFSSEIKAILATGLVDGIVDESAVSHFLKKLYIHPHSSVYKNIKVLKPGHYLLVDESGVQEVRYWEFSERDNRVSISEAVEEVQMRLRRAVRDQLVADVPVGAFLSGGLDSSSIVSAASSECKELMTLSYRFKGEYDEGDYAKSVAAKFGTKHIEMFEGELSVTEALEKMAYIYDEPFADSSNIPTFQICEEARKYCKVVLTGDGADELFGGYSWKYRPFYFQSEIQDSKSSALVAGMLINKVLGKFTKIGGFSDKAIAYKQKFSGKSVRQAMAELYFMFSDAELNMLGLRSPDVLGGARLSSLNDVLKEDMSDYMAGDILTKTDRSSMANGLELRSPFLDPALVEYVMSLSGNFKVDRKSDKILLREAYGNQLPRKVRNRPKQGFGSPVAAWLSAPQMIDTLNYYFSPERRYSKFLDSTAVARYKFQKDMRTWALLVFSIWCETWEV</sequence>
<keyword evidence="6" id="KW-0315">Glutamine amidotransferase</keyword>
<comment type="catalytic activity">
    <reaction evidence="7">
        <text>L-aspartate + L-glutamine + ATP + H2O = L-asparagine + L-glutamate + AMP + diphosphate + H(+)</text>
        <dbReference type="Rhea" id="RHEA:12228"/>
        <dbReference type="ChEBI" id="CHEBI:15377"/>
        <dbReference type="ChEBI" id="CHEBI:15378"/>
        <dbReference type="ChEBI" id="CHEBI:29985"/>
        <dbReference type="ChEBI" id="CHEBI:29991"/>
        <dbReference type="ChEBI" id="CHEBI:30616"/>
        <dbReference type="ChEBI" id="CHEBI:33019"/>
        <dbReference type="ChEBI" id="CHEBI:58048"/>
        <dbReference type="ChEBI" id="CHEBI:58359"/>
        <dbReference type="ChEBI" id="CHEBI:456215"/>
        <dbReference type="EC" id="6.3.5.4"/>
    </reaction>
</comment>
<evidence type="ECO:0000256" key="2">
    <source>
        <dbReference type="ARBA" id="ARBA00005752"/>
    </source>
</evidence>
<dbReference type="CDD" id="cd00712">
    <property type="entry name" value="AsnB"/>
    <property type="match status" value="1"/>
</dbReference>
<dbReference type="InterPro" id="IPR033738">
    <property type="entry name" value="AsnB_N"/>
</dbReference>
<dbReference type="SUPFAM" id="SSF56235">
    <property type="entry name" value="N-terminal nucleophile aminohydrolases (Ntn hydrolases)"/>
    <property type="match status" value="1"/>
</dbReference>
<evidence type="ECO:0000256" key="6">
    <source>
        <dbReference type="ARBA" id="ARBA00022962"/>
    </source>
</evidence>
<evidence type="ECO:0000313" key="9">
    <source>
        <dbReference type="EMBL" id="TBW51588.1"/>
    </source>
</evidence>
<dbReference type="NCBIfam" id="TIGR01536">
    <property type="entry name" value="asn_synth_AEB"/>
    <property type="match status" value="1"/>
</dbReference>
<keyword evidence="5" id="KW-0067">ATP-binding</keyword>
<dbReference type="EMBL" id="SJDL01000030">
    <property type="protein sequence ID" value="TBW51588.1"/>
    <property type="molecule type" value="Genomic_DNA"/>
</dbReference>
<dbReference type="PROSITE" id="PS51278">
    <property type="entry name" value="GATASE_TYPE_2"/>
    <property type="match status" value="1"/>
</dbReference>
<evidence type="ECO:0000259" key="8">
    <source>
        <dbReference type="PROSITE" id="PS51278"/>
    </source>
</evidence>
<feature type="domain" description="Glutamine amidotransferase type-2" evidence="8">
    <location>
        <begin position="2"/>
        <end position="209"/>
    </location>
</feature>
<dbReference type="Gene3D" id="3.40.50.620">
    <property type="entry name" value="HUPs"/>
    <property type="match status" value="1"/>
</dbReference>
<name>A0ABY1ZIU6_9GAMM</name>
<dbReference type="InterPro" id="IPR001962">
    <property type="entry name" value="Asn_synthase"/>
</dbReference>